<organism evidence="2 3">
    <name type="scientific">Gossypium australe</name>
    <dbReference type="NCBI Taxonomy" id="47621"/>
    <lineage>
        <taxon>Eukaryota</taxon>
        <taxon>Viridiplantae</taxon>
        <taxon>Streptophyta</taxon>
        <taxon>Embryophyta</taxon>
        <taxon>Tracheophyta</taxon>
        <taxon>Spermatophyta</taxon>
        <taxon>Magnoliopsida</taxon>
        <taxon>eudicotyledons</taxon>
        <taxon>Gunneridae</taxon>
        <taxon>Pentapetalae</taxon>
        <taxon>rosids</taxon>
        <taxon>malvids</taxon>
        <taxon>Malvales</taxon>
        <taxon>Malvaceae</taxon>
        <taxon>Malvoideae</taxon>
        <taxon>Gossypium</taxon>
    </lineage>
</organism>
<dbReference type="GO" id="GO:0015074">
    <property type="term" value="P:DNA integration"/>
    <property type="evidence" value="ECO:0007669"/>
    <property type="project" value="InterPro"/>
</dbReference>
<comment type="caution">
    <text evidence="2">The sequence shown here is derived from an EMBL/GenBank/DDBJ whole genome shotgun (WGS) entry which is preliminary data.</text>
</comment>
<gene>
    <name evidence="2" type="ORF">EPI10_020632</name>
</gene>
<dbReference type="GO" id="GO:0003676">
    <property type="term" value="F:nucleic acid binding"/>
    <property type="evidence" value="ECO:0007669"/>
    <property type="project" value="InterPro"/>
</dbReference>
<dbReference type="Pfam" id="PF17921">
    <property type="entry name" value="Integrase_H2C2"/>
    <property type="match status" value="1"/>
</dbReference>
<protein>
    <submittedName>
        <fullName evidence="2">Polyprotein</fullName>
    </submittedName>
</protein>
<dbReference type="PANTHER" id="PTHR35046">
    <property type="entry name" value="ZINC KNUCKLE (CCHC-TYPE) FAMILY PROTEIN"/>
    <property type="match status" value="1"/>
</dbReference>
<evidence type="ECO:0000259" key="1">
    <source>
        <dbReference type="PROSITE" id="PS50994"/>
    </source>
</evidence>
<reference evidence="3" key="1">
    <citation type="journal article" date="2019" name="Plant Biotechnol. J.">
        <title>Genome sequencing of the Australian wild diploid species Gossypium australe highlights disease resistance and delayed gland morphogenesis.</title>
        <authorList>
            <person name="Cai Y."/>
            <person name="Cai X."/>
            <person name="Wang Q."/>
            <person name="Wang P."/>
            <person name="Zhang Y."/>
            <person name="Cai C."/>
            <person name="Xu Y."/>
            <person name="Wang K."/>
            <person name="Zhou Z."/>
            <person name="Wang C."/>
            <person name="Geng S."/>
            <person name="Li B."/>
            <person name="Dong Q."/>
            <person name="Hou Y."/>
            <person name="Wang H."/>
            <person name="Ai P."/>
            <person name="Liu Z."/>
            <person name="Yi F."/>
            <person name="Sun M."/>
            <person name="An G."/>
            <person name="Cheng J."/>
            <person name="Zhang Y."/>
            <person name="Shi Q."/>
            <person name="Xie Y."/>
            <person name="Shi X."/>
            <person name="Chang Y."/>
            <person name="Huang F."/>
            <person name="Chen Y."/>
            <person name="Hong S."/>
            <person name="Mi L."/>
            <person name="Sun Q."/>
            <person name="Zhang L."/>
            <person name="Zhou B."/>
            <person name="Peng R."/>
            <person name="Zhang X."/>
            <person name="Liu F."/>
        </authorList>
    </citation>
    <scope>NUCLEOTIDE SEQUENCE [LARGE SCALE GENOMIC DNA]</scope>
    <source>
        <strain evidence="3">cv. PA1801</strain>
    </source>
</reference>
<keyword evidence="3" id="KW-1185">Reference proteome</keyword>
<dbReference type="Proteomes" id="UP000325315">
    <property type="component" value="Unassembled WGS sequence"/>
</dbReference>
<dbReference type="EMBL" id="SMMG02000003">
    <property type="protein sequence ID" value="KAA3480181.1"/>
    <property type="molecule type" value="Genomic_DNA"/>
</dbReference>
<dbReference type="SUPFAM" id="SSF53098">
    <property type="entry name" value="Ribonuclease H-like"/>
    <property type="match status" value="1"/>
</dbReference>
<sequence>MLGYDYEVVYRKGSGNLAADALSRKQDLKEGQYLQLTRSTISYDLLSKVQASYLVDSKVQKLWNVVGLKQELFQLFHASTLGRHSGVHATRKRLASLLYWKGLTTDVNKWVKECSTCQRCKSETMASPGLLQPLPIPDRAWSSISIDFIERLPNLKGKTVIFVVVDRLTKYAHFVEMAHPFTVVVVAQKFMDNVYKLHGMPDSIISNRDEVFVMRRILNQKLVPKFFRPFKVEDKVEKVAYRLKLPQGSRVHPTFHVSQLKRHVGTTPVQAHLPVIDEQGSWAKEPAKILEGRMVKKGNVVVTEVLVEWAHHSQKMLHGNPSNSSRKSSHTLIL</sequence>
<evidence type="ECO:0000313" key="2">
    <source>
        <dbReference type="EMBL" id="KAA3480181.1"/>
    </source>
</evidence>
<dbReference type="Pfam" id="PF24626">
    <property type="entry name" value="SH3_Tf2-1"/>
    <property type="match status" value="1"/>
</dbReference>
<feature type="domain" description="Integrase catalytic" evidence="1">
    <location>
        <begin position="131"/>
        <end position="233"/>
    </location>
</feature>
<name>A0A5B6WEE9_9ROSI</name>
<evidence type="ECO:0000313" key="3">
    <source>
        <dbReference type="Proteomes" id="UP000325315"/>
    </source>
</evidence>
<dbReference type="OrthoDB" id="1938712at2759"/>
<dbReference type="Gene3D" id="1.10.340.70">
    <property type="match status" value="1"/>
</dbReference>
<dbReference type="InterPro" id="IPR056924">
    <property type="entry name" value="SH3_Tf2-1"/>
</dbReference>
<proteinExistence type="predicted"/>
<accession>A0A5B6WEE9</accession>
<dbReference type="PANTHER" id="PTHR35046:SF18">
    <property type="entry name" value="RNA-DIRECTED DNA POLYMERASE"/>
    <property type="match status" value="1"/>
</dbReference>
<dbReference type="InterPro" id="IPR012337">
    <property type="entry name" value="RNaseH-like_sf"/>
</dbReference>
<dbReference type="InterPro" id="IPR036397">
    <property type="entry name" value="RNaseH_sf"/>
</dbReference>
<dbReference type="PROSITE" id="PS50994">
    <property type="entry name" value="INTEGRASE"/>
    <property type="match status" value="1"/>
</dbReference>
<dbReference type="InterPro" id="IPR001584">
    <property type="entry name" value="Integrase_cat-core"/>
</dbReference>
<dbReference type="AlphaFoldDB" id="A0A5B6WEE9"/>
<dbReference type="Gene3D" id="3.30.420.10">
    <property type="entry name" value="Ribonuclease H-like superfamily/Ribonuclease H"/>
    <property type="match status" value="1"/>
</dbReference>
<dbReference type="InterPro" id="IPR041588">
    <property type="entry name" value="Integrase_H2C2"/>
</dbReference>